<dbReference type="Pfam" id="PF07386">
    <property type="entry name" value="DUF1499"/>
    <property type="match status" value="1"/>
</dbReference>
<feature type="compositionally biased region" description="Low complexity" evidence="1">
    <location>
        <begin position="16"/>
        <end position="37"/>
    </location>
</feature>
<name>A0A4Q2U978_9HYPH</name>
<proteinExistence type="predicted"/>
<comment type="caution">
    <text evidence="3">The sequence shown here is derived from an EMBL/GenBank/DDBJ whole genome shotgun (WGS) entry which is preliminary data.</text>
</comment>
<gene>
    <name evidence="3" type="ORF">D3273_12315</name>
</gene>
<evidence type="ECO:0000313" key="4">
    <source>
        <dbReference type="Proteomes" id="UP000290759"/>
    </source>
</evidence>
<keyword evidence="2" id="KW-1133">Transmembrane helix</keyword>
<dbReference type="AlphaFoldDB" id="A0A4Q2U978"/>
<feature type="transmembrane region" description="Helical" evidence="2">
    <location>
        <begin position="160"/>
        <end position="180"/>
    </location>
</feature>
<dbReference type="Proteomes" id="UP000290759">
    <property type="component" value="Unassembled WGS sequence"/>
</dbReference>
<organism evidence="3 4">
    <name type="scientific">Lichenibacterium minor</name>
    <dbReference type="NCBI Taxonomy" id="2316528"/>
    <lineage>
        <taxon>Bacteria</taxon>
        <taxon>Pseudomonadati</taxon>
        <taxon>Pseudomonadota</taxon>
        <taxon>Alphaproteobacteria</taxon>
        <taxon>Hyphomicrobiales</taxon>
        <taxon>Lichenihabitantaceae</taxon>
        <taxon>Lichenibacterium</taxon>
    </lineage>
</organism>
<feature type="transmembrane region" description="Helical" evidence="2">
    <location>
        <begin position="93"/>
        <end position="117"/>
    </location>
</feature>
<keyword evidence="4" id="KW-1185">Reference proteome</keyword>
<reference evidence="3 4" key="1">
    <citation type="submission" date="2018-12" db="EMBL/GenBank/DDBJ databases">
        <authorList>
            <person name="Grouzdev D.S."/>
            <person name="Krutkina M.S."/>
        </authorList>
    </citation>
    <scope>NUCLEOTIDE SEQUENCE [LARGE SCALE GENOMIC DNA]</scope>
    <source>
        <strain evidence="3 4">RmlP026</strain>
    </source>
</reference>
<evidence type="ECO:0000256" key="1">
    <source>
        <dbReference type="SAM" id="MobiDB-lite"/>
    </source>
</evidence>
<dbReference type="OrthoDB" id="1523552at2"/>
<sequence length="339" mass="34893">MRKPWRIVLAKALSGAAAGRASSGQGPGTAARVGVRGPAPPRRRPGYRGGGVSHRVAPPALAPRHDAHAPIRRHARAPRVHPVLRRRLAPEPFAASATGARSCALFGGVLAVFAVLMGRSGGVDPRGTLAVLGFALLFALAGVALAVWSAGVVWRTGRRGTGRALSALVIAAAVLAYPAYLAERTATRSTVADASTDPAAPPAFSSAPAAVAARGGAAHDDPPPDAREAERRAYPNLGPVMLDVSVDEAFDIALKAVQGRGWRVIEAAPPQGKFGAGHIDAVAPTRVLALPDDVAIRIRPASGQARVDIRSASRFFRADSGENAARIQSLSDEIGDAAS</sequence>
<protein>
    <submittedName>
        <fullName evidence="3">DUF1499 domain-containing protein</fullName>
    </submittedName>
</protein>
<feature type="transmembrane region" description="Helical" evidence="2">
    <location>
        <begin position="129"/>
        <end position="154"/>
    </location>
</feature>
<keyword evidence="2" id="KW-0812">Transmembrane</keyword>
<dbReference type="EMBL" id="QYBB01000012">
    <property type="protein sequence ID" value="RYC31657.1"/>
    <property type="molecule type" value="Genomic_DNA"/>
</dbReference>
<feature type="region of interest" description="Disordered" evidence="1">
    <location>
        <begin position="16"/>
        <end position="76"/>
    </location>
</feature>
<dbReference type="InterPro" id="IPR010865">
    <property type="entry name" value="DUF1499"/>
</dbReference>
<keyword evidence="2" id="KW-0472">Membrane</keyword>
<reference evidence="3 4" key="2">
    <citation type="submission" date="2019-02" db="EMBL/GenBank/DDBJ databases">
        <title>'Lichenibacterium ramalinii' gen. nov. sp. nov., 'Lichenibacterium minor' gen. nov. sp. nov.</title>
        <authorList>
            <person name="Pankratov T."/>
        </authorList>
    </citation>
    <scope>NUCLEOTIDE SEQUENCE [LARGE SCALE GENOMIC DNA]</scope>
    <source>
        <strain evidence="3 4">RmlP026</strain>
    </source>
</reference>
<evidence type="ECO:0000256" key="2">
    <source>
        <dbReference type="SAM" id="Phobius"/>
    </source>
</evidence>
<evidence type="ECO:0000313" key="3">
    <source>
        <dbReference type="EMBL" id="RYC31657.1"/>
    </source>
</evidence>
<accession>A0A4Q2U978</accession>